<dbReference type="PROSITE" id="PS51910">
    <property type="entry name" value="GH18_2"/>
    <property type="match status" value="1"/>
</dbReference>
<dbReference type="GO" id="GO:0005975">
    <property type="term" value="P:carbohydrate metabolic process"/>
    <property type="evidence" value="ECO:0007669"/>
    <property type="project" value="InterPro"/>
</dbReference>
<dbReference type="GO" id="GO:0008843">
    <property type="term" value="F:endochitinase activity"/>
    <property type="evidence" value="ECO:0007669"/>
    <property type="project" value="UniProtKB-EC"/>
</dbReference>
<feature type="compositionally biased region" description="Low complexity" evidence="9">
    <location>
        <begin position="451"/>
        <end position="469"/>
    </location>
</feature>
<dbReference type="Pfam" id="PF02839">
    <property type="entry name" value="CBM_5_12"/>
    <property type="match status" value="1"/>
</dbReference>
<dbReference type="CDD" id="cd12214">
    <property type="entry name" value="ChiA1_BD"/>
    <property type="match status" value="1"/>
</dbReference>
<dbReference type="GO" id="GO:0005576">
    <property type="term" value="C:extracellular region"/>
    <property type="evidence" value="ECO:0007669"/>
    <property type="project" value="InterPro"/>
</dbReference>
<dbReference type="CDD" id="cd06548">
    <property type="entry name" value="GH18_chitinase"/>
    <property type="match status" value="1"/>
</dbReference>
<gene>
    <name evidence="12" type="ORF">SAMN02745163_01695</name>
</gene>
<feature type="region of interest" description="Disordered" evidence="9">
    <location>
        <begin position="181"/>
        <end position="201"/>
    </location>
</feature>
<evidence type="ECO:0000256" key="10">
    <source>
        <dbReference type="SAM" id="SignalP"/>
    </source>
</evidence>
<feature type="domain" description="GH18" evidence="11">
    <location>
        <begin position="45"/>
        <end position="445"/>
    </location>
</feature>
<evidence type="ECO:0000256" key="9">
    <source>
        <dbReference type="SAM" id="MobiDB-lite"/>
    </source>
</evidence>
<dbReference type="SUPFAM" id="SSF51445">
    <property type="entry name" value="(Trans)glycosidases"/>
    <property type="match status" value="1"/>
</dbReference>
<dbReference type="PANTHER" id="PTHR11177">
    <property type="entry name" value="CHITINASE"/>
    <property type="match status" value="1"/>
</dbReference>
<evidence type="ECO:0000256" key="5">
    <source>
        <dbReference type="ARBA" id="ARBA00023277"/>
    </source>
</evidence>
<organism evidence="12 13">
    <name type="scientific">Clostridium cavendishii DSM 21758</name>
    <dbReference type="NCBI Taxonomy" id="1121302"/>
    <lineage>
        <taxon>Bacteria</taxon>
        <taxon>Bacillati</taxon>
        <taxon>Bacillota</taxon>
        <taxon>Clostridia</taxon>
        <taxon>Eubacteriales</taxon>
        <taxon>Clostridiaceae</taxon>
        <taxon>Clostridium</taxon>
    </lineage>
</organism>
<keyword evidence="5" id="KW-0119">Carbohydrate metabolism</keyword>
<evidence type="ECO:0000256" key="6">
    <source>
        <dbReference type="ARBA" id="ARBA00023295"/>
    </source>
</evidence>
<dbReference type="PANTHER" id="PTHR11177:SF317">
    <property type="entry name" value="CHITINASE 12-RELATED"/>
    <property type="match status" value="1"/>
</dbReference>
<dbReference type="InterPro" id="IPR036573">
    <property type="entry name" value="CBM_sf_5/12"/>
</dbReference>
<name>A0A1M6I551_9CLOT</name>
<evidence type="ECO:0000256" key="2">
    <source>
        <dbReference type="ARBA" id="ARBA00012729"/>
    </source>
</evidence>
<dbReference type="STRING" id="1121302.SAMN02745163_01695"/>
<dbReference type="Proteomes" id="UP000184310">
    <property type="component" value="Unassembled WGS sequence"/>
</dbReference>
<accession>A0A1M6I551</accession>
<dbReference type="GO" id="GO:0030246">
    <property type="term" value="F:carbohydrate binding"/>
    <property type="evidence" value="ECO:0007669"/>
    <property type="project" value="InterPro"/>
</dbReference>
<protein>
    <recommendedName>
        <fullName evidence="2">chitinase</fullName>
        <ecNumber evidence="2">3.2.1.14</ecNumber>
    </recommendedName>
</protein>
<sequence length="519" mass="57854">MIKRKNSLKGNCAKVLAGVLGVMMIIPINCTAKAETKGEVDTNSKRIVTYFPEWGIYPGHNGYEVSDIPWDKVTHVNYAFATIKDGKVAIFDNFAATEKSFGEKWDSPYKGNYGQIKKFKQQHPNTKVLISVGGWSQSGGFHDAAATEQSRKVFADSAVEFIRTWGFDGVDIDWEYPTFKRDGDKVDNPNDQGTPKADESEKQTFTLLLKSLRESLDSASKTDNKKYQLTAAVGCGQDKIEKTEPDKYAQYLDFINVMTYDMRGAWENKTGHQSPLYKNPYDPSSPLIKENYNVDAAMKKFESYGISKNKLIVGSPYYSRGWTGVKNDGPIKDLPGLFATATGGAKGIWDGGRAAGNHPFYYLKSTLENDPSFKKYRDPYSKVPYLYSESKGEMYTYEDEISLWEKVSYVKQNNYGGIIAWELSGDYPSKGSTLTDVIYNGFKNNLPPVVDPGKPTDPTSPTDPTNPTDPVKPDANAWVVGKDYKAGDVVSYKGKNYTCLVSHTSLEGWDPVSVASLWK</sequence>
<evidence type="ECO:0000256" key="7">
    <source>
        <dbReference type="RuleBase" id="RU000489"/>
    </source>
</evidence>
<dbReference type="EC" id="3.2.1.14" evidence="2"/>
<reference evidence="12 13" key="1">
    <citation type="submission" date="2016-11" db="EMBL/GenBank/DDBJ databases">
        <authorList>
            <person name="Jaros S."/>
            <person name="Januszkiewicz K."/>
            <person name="Wedrychowicz H."/>
        </authorList>
    </citation>
    <scope>NUCLEOTIDE SEQUENCE [LARGE SCALE GENOMIC DNA]</scope>
    <source>
        <strain evidence="12 13">DSM 21758</strain>
    </source>
</reference>
<evidence type="ECO:0000259" key="11">
    <source>
        <dbReference type="PROSITE" id="PS51910"/>
    </source>
</evidence>
<dbReference type="EMBL" id="FQZB01000007">
    <property type="protein sequence ID" value="SHJ29545.1"/>
    <property type="molecule type" value="Genomic_DNA"/>
</dbReference>
<proteinExistence type="inferred from homology"/>
<keyword evidence="4" id="KW-0624">Polysaccharide degradation</keyword>
<feature type="signal peptide" evidence="10">
    <location>
        <begin position="1"/>
        <end position="34"/>
    </location>
</feature>
<dbReference type="GO" id="GO:0008061">
    <property type="term" value="F:chitin binding"/>
    <property type="evidence" value="ECO:0007669"/>
    <property type="project" value="InterPro"/>
</dbReference>
<dbReference type="InterPro" id="IPR050314">
    <property type="entry name" value="Glycosyl_Hydrlase_18"/>
</dbReference>
<dbReference type="Gene3D" id="3.20.20.80">
    <property type="entry name" value="Glycosidases"/>
    <property type="match status" value="1"/>
</dbReference>
<dbReference type="InterPro" id="IPR029070">
    <property type="entry name" value="Chitinase_insertion_sf"/>
</dbReference>
<evidence type="ECO:0000256" key="3">
    <source>
        <dbReference type="ARBA" id="ARBA00022801"/>
    </source>
</evidence>
<feature type="region of interest" description="Disordered" evidence="9">
    <location>
        <begin position="448"/>
        <end position="475"/>
    </location>
</feature>
<dbReference type="PROSITE" id="PS01095">
    <property type="entry name" value="GH18_1"/>
    <property type="match status" value="1"/>
</dbReference>
<evidence type="ECO:0000256" key="4">
    <source>
        <dbReference type="ARBA" id="ARBA00023024"/>
    </source>
</evidence>
<evidence type="ECO:0000256" key="1">
    <source>
        <dbReference type="ARBA" id="ARBA00000822"/>
    </source>
</evidence>
<dbReference type="Gene3D" id="2.10.10.20">
    <property type="entry name" value="Carbohydrate-binding module superfamily 5/12"/>
    <property type="match status" value="1"/>
</dbReference>
<dbReference type="InterPro" id="IPR003610">
    <property type="entry name" value="CBM5/12"/>
</dbReference>
<evidence type="ECO:0000313" key="12">
    <source>
        <dbReference type="EMBL" id="SHJ29545.1"/>
    </source>
</evidence>
<dbReference type="SMART" id="SM00495">
    <property type="entry name" value="ChtBD3"/>
    <property type="match status" value="1"/>
</dbReference>
<keyword evidence="13" id="KW-1185">Reference proteome</keyword>
<keyword evidence="10" id="KW-0732">Signal</keyword>
<dbReference type="SUPFAM" id="SSF54556">
    <property type="entry name" value="Chitinase insertion domain"/>
    <property type="match status" value="1"/>
</dbReference>
<evidence type="ECO:0000256" key="8">
    <source>
        <dbReference type="RuleBase" id="RU004453"/>
    </source>
</evidence>
<comment type="similarity">
    <text evidence="8">Belongs to the glycosyl hydrolase 18 family.</text>
</comment>
<keyword evidence="6 7" id="KW-0326">Glycosidase</keyword>
<comment type="catalytic activity">
    <reaction evidence="1">
        <text>Random endo-hydrolysis of N-acetyl-beta-D-glucosaminide (1-&gt;4)-beta-linkages in chitin and chitodextrins.</text>
        <dbReference type="EC" id="3.2.1.14"/>
    </reaction>
</comment>
<dbReference type="SMART" id="SM00636">
    <property type="entry name" value="Glyco_18"/>
    <property type="match status" value="1"/>
</dbReference>
<keyword evidence="4" id="KW-0146">Chitin degradation</keyword>
<dbReference type="InterPro" id="IPR001223">
    <property type="entry name" value="Glyco_hydro18_cat"/>
</dbReference>
<dbReference type="InterPro" id="IPR017853">
    <property type="entry name" value="GH"/>
</dbReference>
<feature type="chain" id="PRO_5013133276" description="chitinase" evidence="10">
    <location>
        <begin position="35"/>
        <end position="519"/>
    </location>
</feature>
<dbReference type="Gene3D" id="3.10.50.10">
    <property type="match status" value="1"/>
</dbReference>
<dbReference type="InterPro" id="IPR001579">
    <property type="entry name" value="Glyco_hydro_18_chit_AS"/>
</dbReference>
<dbReference type="InterPro" id="IPR011583">
    <property type="entry name" value="Chitinase_II/V-like_cat"/>
</dbReference>
<dbReference type="GO" id="GO:0006032">
    <property type="term" value="P:chitin catabolic process"/>
    <property type="evidence" value="ECO:0007669"/>
    <property type="project" value="UniProtKB-KW"/>
</dbReference>
<dbReference type="SUPFAM" id="SSF51055">
    <property type="entry name" value="Carbohydrate binding domain"/>
    <property type="match status" value="1"/>
</dbReference>
<dbReference type="AlphaFoldDB" id="A0A1M6I551"/>
<dbReference type="Pfam" id="PF00704">
    <property type="entry name" value="Glyco_hydro_18"/>
    <property type="match status" value="1"/>
</dbReference>
<keyword evidence="3 7" id="KW-0378">Hydrolase</keyword>
<evidence type="ECO:0000313" key="13">
    <source>
        <dbReference type="Proteomes" id="UP000184310"/>
    </source>
</evidence>